<keyword evidence="6 11" id="KW-0798">TonB box</keyword>
<dbReference type="PANTHER" id="PTHR30069:SF29">
    <property type="entry name" value="HEMOGLOBIN AND HEMOGLOBIN-HAPTOGLOBIN-BINDING PROTEIN 1-RELATED"/>
    <property type="match status" value="1"/>
</dbReference>
<dbReference type="InterPro" id="IPR039426">
    <property type="entry name" value="TonB-dep_rcpt-like"/>
</dbReference>
<dbReference type="InterPro" id="IPR023997">
    <property type="entry name" value="TonB-dep_OMP_SusC/RagA_CS"/>
</dbReference>
<evidence type="ECO:0000256" key="7">
    <source>
        <dbReference type="ARBA" id="ARBA00023136"/>
    </source>
</evidence>
<reference evidence="15 16" key="1">
    <citation type="submission" date="2016-08" db="EMBL/GenBank/DDBJ databases">
        <authorList>
            <person name="Seilhamer J.J."/>
        </authorList>
    </citation>
    <scope>NUCLEOTIDE SEQUENCE [LARGE SCALE GENOMIC DNA]</scope>
    <source>
        <strain evidence="15 16">A37T2</strain>
    </source>
</reference>
<dbReference type="STRING" id="1335309.GA0116948_104165"/>
<dbReference type="PROSITE" id="PS52016">
    <property type="entry name" value="TONB_DEPENDENT_REC_3"/>
    <property type="match status" value="1"/>
</dbReference>
<name>A0A1C4CK36_9BACT</name>
<keyword evidence="8" id="KW-0675">Receptor</keyword>
<keyword evidence="3 10" id="KW-1134">Transmembrane beta strand</keyword>
<protein>
    <submittedName>
        <fullName evidence="15">TonB-linked outer membrane protein, SusC/RagA family</fullName>
    </submittedName>
</protein>
<dbReference type="InterPro" id="IPR012910">
    <property type="entry name" value="Plug_dom"/>
</dbReference>
<keyword evidence="2 10" id="KW-0813">Transport</keyword>
<dbReference type="Pfam" id="PF00593">
    <property type="entry name" value="TonB_dep_Rec_b-barrel"/>
    <property type="match status" value="1"/>
</dbReference>
<dbReference type="InterPro" id="IPR023996">
    <property type="entry name" value="TonB-dep_OMP_SusC/RagA"/>
</dbReference>
<feature type="region of interest" description="Disordered" evidence="12">
    <location>
        <begin position="376"/>
        <end position="404"/>
    </location>
</feature>
<dbReference type="OrthoDB" id="9768177at2"/>
<accession>A0A1C4CK36</accession>
<feature type="region of interest" description="Disordered" evidence="12">
    <location>
        <begin position="295"/>
        <end position="315"/>
    </location>
</feature>
<evidence type="ECO:0000256" key="2">
    <source>
        <dbReference type="ARBA" id="ARBA00022448"/>
    </source>
</evidence>
<evidence type="ECO:0000256" key="4">
    <source>
        <dbReference type="ARBA" id="ARBA00022692"/>
    </source>
</evidence>
<sequence length="1117" mass="123064">MKKNSFRTGFLCPVLPRQLLLTMRLSFILMFAFCLRVTANVYSQDTKVTMHMEDVPLAKALSMLAAESNLRFLYDMADLPSASISLSVKEKPALEVLESLLSNTSLHFKRMNERLVVIAPTHWEDEDQPIKGKVTDKSGQPLVGVSVQVANTKRGLQTDAKGTFIINASRGDVLVFTYVGYERKEITVGGEDVITVVLDENISQLNTLVVTALGIEKQSKSLTYEFQQVNGKELETVKDASFVNSLTGKVAGLQINRSSSGVGGSTKVVLRGSKSLNGSNNVLYVVDGIPLSSNTTGQPSDGWSGQDGGDGISNINPDDIESISVLKGASASALYGSQAANGVILITTKKGKAGKTSLSLTSATTFENPISLPKFQNTYGQSAPSTGGALSPESWGDKAPAKNQPKDFFETGATTINSVAVTTGNDRNQTYISYSNTYSKGIMPANEYLKNNFSLRNTTSYLDNKLSLDESVNFITQRSNDRPSIGLYSNALNGAYLFPRSQDFTPYKTFEQYDSVRQIYVQNWPYSGNDQQNPYWIAYRNPTVTKLDRLMASITAKYNITNWLNLEGRVKADRNNRTYEQKLYASTVGVIAGSLGNYNYSEGHNTQTYVDLLLNANKKWTNWSLTATLGASLTDHQNNGLSFGGFYGKLLKIPNFFNISNMDRSVMSLNQTTPQRSQTQSVFGSATLGYKDMLFLEATGRNDWASALAFTNNEAFFYPSVGLTAVISSMAHLPSWITFAKVRASYSEVGNAPPSYVSTDPAQFSMDNGNLSNFTYKPFTTLKPERTKSWEAGTEWRFINDKLSLDLTVYKTNSYNQFFSVPASRGSGYDGYYINSGNVQNEGFEGVLGYRDQFGPNFTWNASVNFSLNRNKIIDLYDFIDPSTGEHNELDSYVFTSFDSYFLEARKGGQFGDIYARGIKKDDKGVIQVDDNGLPVLAELGQNKDYDYVGNPNPKFMLGFNNAFTFKNWNLNLLIDGRFGGKVVDMTEAYLDYYGVSAATGRARDAGGVMVNGKQIDAKSYYQLIGNRTGALALYAYSATNVRLREASLGYTLPGSKLNNVTKSIRLSVVARNVFFFYKKAPYDPDATLSTGNSLQGIDMFGMPSTRSIGFNLNVSF</sequence>
<evidence type="ECO:0000256" key="12">
    <source>
        <dbReference type="SAM" id="MobiDB-lite"/>
    </source>
</evidence>
<dbReference type="NCBIfam" id="TIGR04056">
    <property type="entry name" value="OMP_RagA_SusC"/>
    <property type="match status" value="1"/>
</dbReference>
<evidence type="ECO:0000313" key="15">
    <source>
        <dbReference type="EMBL" id="SCC19429.1"/>
    </source>
</evidence>
<dbReference type="Gene3D" id="2.60.40.1120">
    <property type="entry name" value="Carboxypeptidase-like, regulatory domain"/>
    <property type="match status" value="1"/>
</dbReference>
<keyword evidence="9 10" id="KW-0998">Cell outer membrane</keyword>
<dbReference type="Proteomes" id="UP000242818">
    <property type="component" value="Unassembled WGS sequence"/>
</dbReference>
<proteinExistence type="inferred from homology"/>
<dbReference type="Gene3D" id="2.40.170.20">
    <property type="entry name" value="TonB-dependent receptor, beta-barrel domain"/>
    <property type="match status" value="1"/>
</dbReference>
<comment type="similarity">
    <text evidence="10 11">Belongs to the TonB-dependent receptor family.</text>
</comment>
<evidence type="ECO:0000256" key="8">
    <source>
        <dbReference type="ARBA" id="ARBA00023170"/>
    </source>
</evidence>
<dbReference type="AlphaFoldDB" id="A0A1C4CK36"/>
<evidence type="ECO:0000256" key="9">
    <source>
        <dbReference type="ARBA" id="ARBA00023237"/>
    </source>
</evidence>
<evidence type="ECO:0000256" key="5">
    <source>
        <dbReference type="ARBA" id="ARBA00022729"/>
    </source>
</evidence>
<feature type="compositionally biased region" description="Polar residues" evidence="12">
    <location>
        <begin position="376"/>
        <end position="385"/>
    </location>
</feature>
<evidence type="ECO:0000256" key="1">
    <source>
        <dbReference type="ARBA" id="ARBA00004571"/>
    </source>
</evidence>
<dbReference type="Pfam" id="PF13715">
    <property type="entry name" value="CarbopepD_reg_2"/>
    <property type="match status" value="1"/>
</dbReference>
<dbReference type="SUPFAM" id="SSF49464">
    <property type="entry name" value="Carboxypeptidase regulatory domain-like"/>
    <property type="match status" value="1"/>
</dbReference>
<dbReference type="InterPro" id="IPR000531">
    <property type="entry name" value="Beta-barrel_TonB"/>
</dbReference>
<keyword evidence="5" id="KW-0732">Signal</keyword>
<keyword evidence="16" id="KW-1185">Reference proteome</keyword>
<comment type="subcellular location">
    <subcellularLocation>
        <location evidence="1 10">Cell outer membrane</location>
        <topology evidence="1 10">Multi-pass membrane protein</topology>
    </subcellularLocation>
</comment>
<dbReference type="PANTHER" id="PTHR30069">
    <property type="entry name" value="TONB-DEPENDENT OUTER MEMBRANE RECEPTOR"/>
    <property type="match status" value="1"/>
</dbReference>
<feature type="compositionally biased region" description="Basic and acidic residues" evidence="12">
    <location>
        <begin position="395"/>
        <end position="404"/>
    </location>
</feature>
<evidence type="ECO:0000313" key="16">
    <source>
        <dbReference type="Proteomes" id="UP000242818"/>
    </source>
</evidence>
<evidence type="ECO:0000256" key="3">
    <source>
        <dbReference type="ARBA" id="ARBA00022452"/>
    </source>
</evidence>
<evidence type="ECO:0000256" key="10">
    <source>
        <dbReference type="PROSITE-ProRule" id="PRU01360"/>
    </source>
</evidence>
<dbReference type="InterPro" id="IPR036942">
    <property type="entry name" value="Beta-barrel_TonB_sf"/>
</dbReference>
<dbReference type="EMBL" id="FMAR01000004">
    <property type="protein sequence ID" value="SCC19429.1"/>
    <property type="molecule type" value="Genomic_DNA"/>
</dbReference>
<gene>
    <name evidence="15" type="ORF">GA0116948_104165</name>
</gene>
<feature type="domain" description="TonB-dependent receptor-like beta-barrel" evidence="13">
    <location>
        <begin position="504"/>
        <end position="979"/>
    </location>
</feature>
<dbReference type="SUPFAM" id="SSF56935">
    <property type="entry name" value="Porins"/>
    <property type="match status" value="1"/>
</dbReference>
<keyword evidence="4 10" id="KW-0812">Transmembrane</keyword>
<evidence type="ECO:0000256" key="6">
    <source>
        <dbReference type="ARBA" id="ARBA00023077"/>
    </source>
</evidence>
<dbReference type="NCBIfam" id="TIGR04057">
    <property type="entry name" value="SusC_RagA_signa"/>
    <property type="match status" value="1"/>
</dbReference>
<keyword evidence="7 10" id="KW-0472">Membrane</keyword>
<evidence type="ECO:0000256" key="11">
    <source>
        <dbReference type="RuleBase" id="RU003357"/>
    </source>
</evidence>
<dbReference type="InterPro" id="IPR008969">
    <property type="entry name" value="CarboxyPept-like_regulatory"/>
</dbReference>
<feature type="domain" description="TonB-dependent receptor plug" evidence="14">
    <location>
        <begin position="221"/>
        <end position="343"/>
    </location>
</feature>
<dbReference type="Gene3D" id="2.170.130.10">
    <property type="entry name" value="TonB-dependent receptor, plug domain"/>
    <property type="match status" value="1"/>
</dbReference>
<dbReference type="GO" id="GO:0015344">
    <property type="term" value="F:siderophore uptake transmembrane transporter activity"/>
    <property type="evidence" value="ECO:0007669"/>
    <property type="project" value="TreeGrafter"/>
</dbReference>
<dbReference type="Pfam" id="PF07715">
    <property type="entry name" value="Plug"/>
    <property type="match status" value="1"/>
</dbReference>
<dbReference type="GO" id="GO:0009279">
    <property type="term" value="C:cell outer membrane"/>
    <property type="evidence" value="ECO:0007669"/>
    <property type="project" value="UniProtKB-SubCell"/>
</dbReference>
<evidence type="ECO:0000259" key="13">
    <source>
        <dbReference type="Pfam" id="PF00593"/>
    </source>
</evidence>
<dbReference type="InterPro" id="IPR037066">
    <property type="entry name" value="Plug_dom_sf"/>
</dbReference>
<evidence type="ECO:0000259" key="14">
    <source>
        <dbReference type="Pfam" id="PF07715"/>
    </source>
</evidence>
<organism evidence="15 16">
    <name type="scientific">Chitinophaga costaii</name>
    <dbReference type="NCBI Taxonomy" id="1335309"/>
    <lineage>
        <taxon>Bacteria</taxon>
        <taxon>Pseudomonadati</taxon>
        <taxon>Bacteroidota</taxon>
        <taxon>Chitinophagia</taxon>
        <taxon>Chitinophagales</taxon>
        <taxon>Chitinophagaceae</taxon>
        <taxon>Chitinophaga</taxon>
    </lineage>
</organism>
<dbReference type="GO" id="GO:0044718">
    <property type="term" value="P:siderophore transmembrane transport"/>
    <property type="evidence" value="ECO:0007669"/>
    <property type="project" value="TreeGrafter"/>
</dbReference>